<dbReference type="RefSeq" id="WP_003592516.1">
    <property type="nucleotide sequence ID" value="NZ_JH719381.1"/>
</dbReference>
<evidence type="ECO:0000256" key="5">
    <source>
        <dbReference type="NCBIfam" id="TIGR00112"/>
    </source>
</evidence>
<evidence type="ECO:0000256" key="2">
    <source>
        <dbReference type="ARBA" id="ARBA00022857"/>
    </source>
</evidence>
<dbReference type="Proteomes" id="UP000005092">
    <property type="component" value="Unassembled WGS sequence"/>
</dbReference>
<comment type="catalytic activity">
    <reaction evidence="4">
        <text>L-proline + NADP(+) = (S)-1-pyrroline-5-carboxylate + NADPH + 2 H(+)</text>
        <dbReference type="Rhea" id="RHEA:14109"/>
        <dbReference type="ChEBI" id="CHEBI:15378"/>
        <dbReference type="ChEBI" id="CHEBI:17388"/>
        <dbReference type="ChEBI" id="CHEBI:57783"/>
        <dbReference type="ChEBI" id="CHEBI:58349"/>
        <dbReference type="ChEBI" id="CHEBI:60039"/>
        <dbReference type="EC" id="1.5.1.2"/>
    </reaction>
</comment>
<dbReference type="Gene3D" id="1.10.3730.10">
    <property type="entry name" value="ProC C-terminal domain-like"/>
    <property type="match status" value="1"/>
</dbReference>
<dbReference type="Pfam" id="PF14748">
    <property type="entry name" value="P5CR_dimer"/>
    <property type="match status" value="1"/>
</dbReference>
<dbReference type="InterPro" id="IPR029036">
    <property type="entry name" value="P5CR_dimer"/>
</dbReference>
<keyword evidence="3 4" id="KW-0560">Oxidoreductase</keyword>
<name>J0H9L0_RHILT</name>
<feature type="domain" description="Pyrroline-5-carboxylate reductase dimerisation" evidence="8">
    <location>
        <begin position="177"/>
        <end position="280"/>
    </location>
</feature>
<dbReference type="SUPFAM" id="SSF48179">
    <property type="entry name" value="6-phosphogluconate dehydrogenase C-terminal domain-like"/>
    <property type="match status" value="1"/>
</dbReference>
<keyword evidence="4" id="KW-0028">Amino-acid biosynthesis</keyword>
<sequence>MSQTQNRVDAAGLAALKGRRIALFGAGNMGGAMLRGWLAAGFRGSDILVVDPNPSNDTLSELADAGGRHVQSPEPGDVAEFVILAVKPQILDSILPMVGMMTGTSSTIISVAAGKALATFTGGFDGCAVVRAMPNLPALIGRGLTGAYANDTVNLHQKLAADVLLSVLGKVVWLDREAEIDALTAISGSGPAYLFFLAECLKEAGTDLGLSSELAGVLARQTIIGAAAMLDQSSEEPQDLRKKVTSPGGTTQAALDVLMRQNGMRELLSQAVAAAHARSLALAASA</sequence>
<comment type="pathway">
    <text evidence="4">Amino-acid biosynthesis; L-proline biosynthesis; L-proline from L-glutamate 5-semialdehyde: step 1/1.</text>
</comment>
<dbReference type="InterPro" id="IPR008927">
    <property type="entry name" value="6-PGluconate_DH-like_C_sf"/>
</dbReference>
<evidence type="ECO:0000256" key="6">
    <source>
        <dbReference type="PIRSR" id="PIRSR000193-1"/>
    </source>
</evidence>
<keyword evidence="4" id="KW-0963">Cytoplasm</keyword>
<evidence type="ECO:0000259" key="7">
    <source>
        <dbReference type="Pfam" id="PF03807"/>
    </source>
</evidence>
<reference evidence="9 10" key="1">
    <citation type="submission" date="2012-02" db="EMBL/GenBank/DDBJ databases">
        <title>Improved High-Quality Draft Sequence of Rhizobium leguminosarum bv. trifolii WSM597.</title>
        <authorList>
            <consortium name="US DOE Joint Genome Institute"/>
            <person name="Lucas S."/>
            <person name="Han J."/>
            <person name="Lapidus A."/>
            <person name="Cheng J.-F."/>
            <person name="Goodwin L."/>
            <person name="Pitluck S."/>
            <person name="Peters L."/>
            <person name="Ovchinnikova G."/>
            <person name="Held B."/>
            <person name="Detter J.C."/>
            <person name="Han C."/>
            <person name="Tapia R."/>
            <person name="Land M."/>
            <person name="Hauser L."/>
            <person name="Kyrpides N."/>
            <person name="Ivanova N."/>
            <person name="Pagani I."/>
            <person name="Brau L."/>
            <person name="Yates R."/>
            <person name="O'Hara G."/>
            <person name="Rui T."/>
            <person name="Howieson J."/>
            <person name="Reeve W."/>
            <person name="Woyke T."/>
        </authorList>
    </citation>
    <scope>NUCLEOTIDE SEQUENCE [LARGE SCALE GENOMIC DNA]</scope>
    <source>
        <strain evidence="9 10">WSM597</strain>
    </source>
</reference>
<dbReference type="UniPathway" id="UPA00098">
    <property type="reaction ID" value="UER00361"/>
</dbReference>
<protein>
    <recommendedName>
        <fullName evidence="4 5">Pyrroline-5-carboxylate reductase</fullName>
        <shortName evidence="4">P5C reductase</shortName>
        <shortName evidence="4">P5CR</shortName>
        <ecNumber evidence="4 5">1.5.1.2</ecNumber>
    </recommendedName>
    <alternativeName>
        <fullName evidence="4">PCA reductase</fullName>
    </alternativeName>
</protein>
<dbReference type="InterPro" id="IPR036291">
    <property type="entry name" value="NAD(P)-bd_dom_sf"/>
</dbReference>
<comment type="subcellular location">
    <subcellularLocation>
        <location evidence="4">Cytoplasm</location>
    </subcellularLocation>
</comment>
<dbReference type="InterPro" id="IPR000304">
    <property type="entry name" value="Pyrroline-COOH_reductase"/>
</dbReference>
<comment type="similarity">
    <text evidence="1 4">Belongs to the pyrroline-5-carboxylate reductase family.</text>
</comment>
<evidence type="ECO:0000256" key="1">
    <source>
        <dbReference type="ARBA" id="ARBA00005525"/>
    </source>
</evidence>
<dbReference type="FunFam" id="1.10.3730.10:FF:000001">
    <property type="entry name" value="Pyrroline-5-carboxylate reductase"/>
    <property type="match status" value="1"/>
</dbReference>
<keyword evidence="4" id="KW-0641">Proline biosynthesis</keyword>
<evidence type="ECO:0000313" key="10">
    <source>
        <dbReference type="Proteomes" id="UP000005092"/>
    </source>
</evidence>
<evidence type="ECO:0000256" key="4">
    <source>
        <dbReference type="HAMAP-Rule" id="MF_01925"/>
    </source>
</evidence>
<organism evidence="9 10">
    <name type="scientific">Rhizobium leguminosarum bv. trifolii WSM597</name>
    <dbReference type="NCBI Taxonomy" id="754764"/>
    <lineage>
        <taxon>Bacteria</taxon>
        <taxon>Pseudomonadati</taxon>
        <taxon>Pseudomonadota</taxon>
        <taxon>Alphaproteobacteria</taxon>
        <taxon>Hyphomicrobiales</taxon>
        <taxon>Rhizobiaceae</taxon>
        <taxon>Rhizobium/Agrobacterium group</taxon>
        <taxon>Rhizobium</taxon>
    </lineage>
</organism>
<feature type="binding site" evidence="6">
    <location>
        <begin position="85"/>
        <end position="88"/>
    </location>
    <ligand>
        <name>NADP(+)</name>
        <dbReference type="ChEBI" id="CHEBI:58349"/>
    </ligand>
</feature>
<dbReference type="AlphaFoldDB" id="J0H9L0"/>
<keyword evidence="2 4" id="KW-0521">NADP</keyword>
<dbReference type="Pfam" id="PF03807">
    <property type="entry name" value="F420_oxidored"/>
    <property type="match status" value="1"/>
</dbReference>
<dbReference type="GO" id="GO:0055129">
    <property type="term" value="P:L-proline biosynthetic process"/>
    <property type="evidence" value="ECO:0007669"/>
    <property type="project" value="UniProtKB-UniRule"/>
</dbReference>
<dbReference type="OrthoDB" id="9805754at2"/>
<evidence type="ECO:0000256" key="3">
    <source>
        <dbReference type="ARBA" id="ARBA00023002"/>
    </source>
</evidence>
<dbReference type="SUPFAM" id="SSF51735">
    <property type="entry name" value="NAD(P)-binding Rossmann-fold domains"/>
    <property type="match status" value="1"/>
</dbReference>
<dbReference type="HOGENOM" id="CLU_042344_0_2_5"/>
<gene>
    <name evidence="4" type="primary">proC</name>
    <name evidence="9" type="ORF">Rleg9DRAFT_6018</name>
</gene>
<comment type="function">
    <text evidence="4">Catalyzes the reduction of 1-pyrroline-5-carboxylate (PCA) to L-proline.</text>
</comment>
<evidence type="ECO:0000259" key="8">
    <source>
        <dbReference type="Pfam" id="PF14748"/>
    </source>
</evidence>
<accession>J0H9L0</accession>
<dbReference type="NCBIfam" id="TIGR00112">
    <property type="entry name" value="proC"/>
    <property type="match status" value="1"/>
</dbReference>
<feature type="domain" description="Pyrroline-5-carboxylate reductase catalytic N-terminal" evidence="7">
    <location>
        <begin position="20"/>
        <end position="114"/>
    </location>
</feature>
<dbReference type="GO" id="GO:0004735">
    <property type="term" value="F:pyrroline-5-carboxylate reductase activity"/>
    <property type="evidence" value="ECO:0007669"/>
    <property type="project" value="UniProtKB-UniRule"/>
</dbReference>
<dbReference type="Gene3D" id="3.40.50.720">
    <property type="entry name" value="NAD(P)-binding Rossmann-like Domain"/>
    <property type="match status" value="1"/>
</dbReference>
<dbReference type="EC" id="1.5.1.2" evidence="4 5"/>
<dbReference type="HAMAP" id="MF_01925">
    <property type="entry name" value="P5C_reductase"/>
    <property type="match status" value="1"/>
</dbReference>
<evidence type="ECO:0000313" key="9">
    <source>
        <dbReference type="EMBL" id="EJB07043.1"/>
    </source>
</evidence>
<comment type="catalytic activity">
    <reaction evidence="4">
        <text>L-proline + NAD(+) = (S)-1-pyrroline-5-carboxylate + NADH + 2 H(+)</text>
        <dbReference type="Rhea" id="RHEA:14105"/>
        <dbReference type="ChEBI" id="CHEBI:15378"/>
        <dbReference type="ChEBI" id="CHEBI:17388"/>
        <dbReference type="ChEBI" id="CHEBI:57540"/>
        <dbReference type="ChEBI" id="CHEBI:57945"/>
        <dbReference type="ChEBI" id="CHEBI:60039"/>
        <dbReference type="EC" id="1.5.1.2"/>
    </reaction>
</comment>
<dbReference type="PANTHER" id="PTHR11645:SF0">
    <property type="entry name" value="PYRROLINE-5-CARBOXYLATE REDUCTASE 3"/>
    <property type="match status" value="1"/>
</dbReference>
<dbReference type="PIRSF" id="PIRSF000193">
    <property type="entry name" value="Pyrrol-5-carb_rd"/>
    <property type="match status" value="1"/>
</dbReference>
<dbReference type="GO" id="GO:0005737">
    <property type="term" value="C:cytoplasm"/>
    <property type="evidence" value="ECO:0007669"/>
    <property type="project" value="UniProtKB-SubCell"/>
</dbReference>
<proteinExistence type="inferred from homology"/>
<dbReference type="InterPro" id="IPR028939">
    <property type="entry name" value="P5C_Rdtase_cat_N"/>
</dbReference>
<dbReference type="EMBL" id="JH719381">
    <property type="protein sequence ID" value="EJB07043.1"/>
    <property type="molecule type" value="Genomic_DNA"/>
</dbReference>
<dbReference type="PANTHER" id="PTHR11645">
    <property type="entry name" value="PYRROLINE-5-CARBOXYLATE REDUCTASE"/>
    <property type="match status" value="1"/>
</dbReference>